<accession>A0A8J5TI15</accession>
<comment type="caution">
    <text evidence="2">The sequence shown here is derived from an EMBL/GenBank/DDBJ whole genome shotgun (WGS) entry which is preliminary data.</text>
</comment>
<dbReference type="AlphaFoldDB" id="A0A8J5TI15"/>
<protein>
    <submittedName>
        <fullName evidence="2">Uncharacterized protein</fullName>
    </submittedName>
</protein>
<dbReference type="Proteomes" id="UP000747542">
    <property type="component" value="Unassembled WGS sequence"/>
</dbReference>
<sequence>MRGETPRAMQTNGVKGMSATYSGLLAETDFSLTLSSSGGVGGSGVTSEMRQKLCSSETK</sequence>
<keyword evidence="3" id="KW-1185">Reference proteome</keyword>
<name>A0A8J5TI15_HOMAM</name>
<reference evidence="2" key="1">
    <citation type="journal article" date="2021" name="Sci. Adv.">
        <title>The American lobster genome reveals insights on longevity, neural, and immune adaptations.</title>
        <authorList>
            <person name="Polinski J.M."/>
            <person name="Zimin A.V."/>
            <person name="Clark K.F."/>
            <person name="Kohn A.B."/>
            <person name="Sadowski N."/>
            <person name="Timp W."/>
            <person name="Ptitsyn A."/>
            <person name="Khanna P."/>
            <person name="Romanova D.Y."/>
            <person name="Williams P."/>
            <person name="Greenwood S.J."/>
            <person name="Moroz L.L."/>
            <person name="Walt D.R."/>
            <person name="Bodnar A.G."/>
        </authorList>
    </citation>
    <scope>NUCLEOTIDE SEQUENCE</scope>
    <source>
        <strain evidence="2">GMGI-L3</strain>
    </source>
</reference>
<dbReference type="EMBL" id="JAHLQT010007025">
    <property type="protein sequence ID" value="KAG7174765.1"/>
    <property type="molecule type" value="Genomic_DNA"/>
</dbReference>
<gene>
    <name evidence="2" type="ORF">Hamer_G018080</name>
</gene>
<organism evidence="2 3">
    <name type="scientific">Homarus americanus</name>
    <name type="common">American lobster</name>
    <dbReference type="NCBI Taxonomy" id="6706"/>
    <lineage>
        <taxon>Eukaryota</taxon>
        <taxon>Metazoa</taxon>
        <taxon>Ecdysozoa</taxon>
        <taxon>Arthropoda</taxon>
        <taxon>Crustacea</taxon>
        <taxon>Multicrustacea</taxon>
        <taxon>Malacostraca</taxon>
        <taxon>Eumalacostraca</taxon>
        <taxon>Eucarida</taxon>
        <taxon>Decapoda</taxon>
        <taxon>Pleocyemata</taxon>
        <taxon>Astacidea</taxon>
        <taxon>Nephropoidea</taxon>
        <taxon>Nephropidae</taxon>
        <taxon>Homarus</taxon>
    </lineage>
</organism>
<feature type="region of interest" description="Disordered" evidence="1">
    <location>
        <begin position="36"/>
        <end position="59"/>
    </location>
</feature>
<evidence type="ECO:0000256" key="1">
    <source>
        <dbReference type="SAM" id="MobiDB-lite"/>
    </source>
</evidence>
<evidence type="ECO:0000313" key="3">
    <source>
        <dbReference type="Proteomes" id="UP000747542"/>
    </source>
</evidence>
<evidence type="ECO:0000313" key="2">
    <source>
        <dbReference type="EMBL" id="KAG7174765.1"/>
    </source>
</evidence>
<proteinExistence type="predicted"/>